<keyword evidence="4" id="KW-1185">Reference proteome</keyword>
<sequence length="738" mass="82994">MFPPNSDSWRRLHHRADRFVRPSRVSVPVRSLDPDWCEAEAGAASQRFSSVLAADSGWQQQQGRCSSLENLAFGRDSRVSKEDKADAFLRNLRAAHLFQSSQAATSQDNRDKLHDYLSQCDECGLPRHNNELLSEISADLAPGAWAQPSDRTLTAGKAVRQQAAIWELCQTELNILRHLKTIIEIYIAVIHYLQSSASLLLDVDTDRLFPDVAAVFSSHCVLWTRHLRPALELAATSEGPVRPRDFAEGFIRFEEIFEPALAFCLRITESKDYLRQLEKNEAFNDFVKWAQKSSAKNYNSNDCSMDLQLKSLLTMPFQRLTKYGLLLQEIQRHTEDGEDREALELMIGSVSEFCNKMNSLYQDKADEEELRGIADRLEDAKTNEQLDALGEECSSQLSKFRLNLRSAMPHNGQPRRKLMEADVRLKDERGKWTDARLLLFTDLMLVTKVCGKRQLLRLLRTPVRLDKLAVCRLDCTSLVLAALTDFKSLDGLHCVTLPEQRLCDDWLERIRQAQAALQSQLSLEASAAAAPVADAESAASHPKPVRWLSESQSPPPQPRHSQQLQQRPQQHHPIVTSNSGGSGRVRATTLLEVATAASAGKIHAAHSSSELDAIEREPLPQPPSPGKEQQQLSGKSQQFRMSEHRHTVLQQWYLSQHQREHSAPSSVLSRSPLRQKKQQQKQQKQPREQQQRSNSAEEAGTSSATSAAAAALIPARELTPERRRLMSYISSSGQAPEV</sequence>
<reference evidence="3 4" key="1">
    <citation type="submission" date="2017-06" db="EMBL/GenBank/DDBJ databases">
        <title>A platform for efficient transgenesis in Macrostomum lignano, a flatworm model organism for stem cell research.</title>
        <authorList>
            <person name="Berezikov E."/>
        </authorList>
    </citation>
    <scope>NUCLEOTIDE SEQUENCE [LARGE SCALE GENOMIC DNA]</scope>
    <source>
        <strain evidence="3">DV1</strain>
        <tissue evidence="3">Whole organism</tissue>
    </source>
</reference>
<dbReference type="PANTHER" id="PTHR13217:SF11">
    <property type="entry name" value="PLECKSTRIN HOMOLOGY DOMAIN-CONTAINING FAMILY G MEMBER 5"/>
    <property type="match status" value="1"/>
</dbReference>
<name>A0A267FUN7_9PLAT</name>
<comment type="caution">
    <text evidence="3">The sequence shown here is derived from an EMBL/GenBank/DDBJ whole genome shotgun (WGS) entry which is preliminary data.</text>
</comment>
<dbReference type="OrthoDB" id="660555at2759"/>
<dbReference type="PANTHER" id="PTHR13217">
    <property type="entry name" value="PLECKSTRIN HOMOLOGY DOMAIN-CONTAINING FAMILY G MEMBER 7"/>
    <property type="match status" value="1"/>
</dbReference>
<dbReference type="PROSITE" id="PS50010">
    <property type="entry name" value="DH_2"/>
    <property type="match status" value="1"/>
</dbReference>
<organism evidence="3 4">
    <name type="scientific">Macrostomum lignano</name>
    <dbReference type="NCBI Taxonomy" id="282301"/>
    <lineage>
        <taxon>Eukaryota</taxon>
        <taxon>Metazoa</taxon>
        <taxon>Spiralia</taxon>
        <taxon>Lophotrochozoa</taxon>
        <taxon>Platyhelminthes</taxon>
        <taxon>Rhabditophora</taxon>
        <taxon>Macrostomorpha</taxon>
        <taxon>Macrostomida</taxon>
        <taxon>Macrostomidae</taxon>
        <taxon>Macrostomum</taxon>
    </lineage>
</organism>
<dbReference type="CDD" id="cd00160">
    <property type="entry name" value="RhoGEF"/>
    <property type="match status" value="1"/>
</dbReference>
<feature type="region of interest" description="Disordered" evidence="1">
    <location>
        <begin position="533"/>
        <end position="583"/>
    </location>
</feature>
<proteinExistence type="predicted"/>
<dbReference type="InterPro" id="IPR000219">
    <property type="entry name" value="DH_dom"/>
</dbReference>
<dbReference type="GO" id="GO:0005886">
    <property type="term" value="C:plasma membrane"/>
    <property type="evidence" value="ECO:0007669"/>
    <property type="project" value="TreeGrafter"/>
</dbReference>
<feature type="region of interest" description="Disordered" evidence="1">
    <location>
        <begin position="601"/>
        <end position="644"/>
    </location>
</feature>
<dbReference type="STRING" id="282301.A0A267FUN7"/>
<dbReference type="AlphaFoldDB" id="A0A267FUN7"/>
<dbReference type="EMBL" id="NIVC01000738">
    <property type="protein sequence ID" value="PAA77501.1"/>
    <property type="molecule type" value="Genomic_DNA"/>
</dbReference>
<evidence type="ECO:0000259" key="2">
    <source>
        <dbReference type="PROSITE" id="PS50010"/>
    </source>
</evidence>
<gene>
    <name evidence="3" type="ORF">BOX15_Mlig004848g1</name>
</gene>
<feature type="compositionally biased region" description="Polar residues" evidence="1">
    <location>
        <begin position="728"/>
        <end position="738"/>
    </location>
</feature>
<dbReference type="SUPFAM" id="SSF48065">
    <property type="entry name" value="DBL homology domain (DH-domain)"/>
    <property type="match status" value="1"/>
</dbReference>
<dbReference type="PROSITE" id="PS00741">
    <property type="entry name" value="DH_1"/>
    <property type="match status" value="1"/>
</dbReference>
<dbReference type="InterPro" id="IPR035899">
    <property type="entry name" value="DBL_dom_sf"/>
</dbReference>
<dbReference type="Gene3D" id="1.20.900.10">
    <property type="entry name" value="Dbl homology (DH) domain"/>
    <property type="match status" value="1"/>
</dbReference>
<dbReference type="GO" id="GO:0005085">
    <property type="term" value="F:guanyl-nucleotide exchange factor activity"/>
    <property type="evidence" value="ECO:0007669"/>
    <property type="project" value="InterPro"/>
</dbReference>
<dbReference type="SUPFAM" id="SSF50729">
    <property type="entry name" value="PH domain-like"/>
    <property type="match status" value="1"/>
</dbReference>
<dbReference type="GO" id="GO:0043542">
    <property type="term" value="P:endothelial cell migration"/>
    <property type="evidence" value="ECO:0007669"/>
    <property type="project" value="TreeGrafter"/>
</dbReference>
<evidence type="ECO:0000313" key="3">
    <source>
        <dbReference type="EMBL" id="PAA77501.1"/>
    </source>
</evidence>
<feature type="region of interest" description="Disordered" evidence="1">
    <location>
        <begin position="656"/>
        <end position="738"/>
    </location>
</feature>
<dbReference type="GO" id="GO:0030139">
    <property type="term" value="C:endocytic vesicle"/>
    <property type="evidence" value="ECO:0007669"/>
    <property type="project" value="TreeGrafter"/>
</dbReference>
<protein>
    <recommendedName>
        <fullName evidence="2">DH domain-containing protein</fullName>
    </recommendedName>
</protein>
<dbReference type="Pfam" id="PF00621">
    <property type="entry name" value="RhoGEF"/>
    <property type="match status" value="1"/>
</dbReference>
<feature type="compositionally biased region" description="Low complexity" evidence="1">
    <location>
        <begin position="696"/>
        <end position="711"/>
    </location>
</feature>
<dbReference type="GO" id="GO:0007266">
    <property type="term" value="P:Rho protein signal transduction"/>
    <property type="evidence" value="ECO:0007669"/>
    <property type="project" value="TreeGrafter"/>
</dbReference>
<feature type="compositionally biased region" description="Low complexity" evidence="1">
    <location>
        <begin position="559"/>
        <end position="573"/>
    </location>
</feature>
<feature type="compositionally biased region" description="Polar residues" evidence="1">
    <location>
        <begin position="627"/>
        <end position="640"/>
    </location>
</feature>
<accession>A0A267FUN7</accession>
<dbReference type="InterPro" id="IPR001331">
    <property type="entry name" value="GDS_CDC24_CS"/>
</dbReference>
<dbReference type="InterPro" id="IPR040181">
    <property type="entry name" value="PKHG5/7"/>
</dbReference>
<dbReference type="Proteomes" id="UP000215902">
    <property type="component" value="Unassembled WGS sequence"/>
</dbReference>
<evidence type="ECO:0000256" key="1">
    <source>
        <dbReference type="SAM" id="MobiDB-lite"/>
    </source>
</evidence>
<evidence type="ECO:0000313" key="4">
    <source>
        <dbReference type="Proteomes" id="UP000215902"/>
    </source>
</evidence>
<dbReference type="SMART" id="SM00325">
    <property type="entry name" value="RhoGEF"/>
    <property type="match status" value="1"/>
</dbReference>
<dbReference type="GO" id="GO:0030424">
    <property type="term" value="C:axon"/>
    <property type="evidence" value="ECO:0007669"/>
    <property type="project" value="TreeGrafter"/>
</dbReference>
<feature type="domain" description="DH" evidence="2">
    <location>
        <begin position="160"/>
        <end position="360"/>
    </location>
</feature>